<organism evidence="1 2">
    <name type="scientific">Candidatus Gottesmanbacteria bacterium GW2011_GWA2_47_9</name>
    <dbReference type="NCBI Taxonomy" id="1618445"/>
    <lineage>
        <taxon>Bacteria</taxon>
        <taxon>Candidatus Gottesmaniibacteriota</taxon>
    </lineage>
</organism>
<comment type="caution">
    <text evidence="1">The sequence shown here is derived from an EMBL/GenBank/DDBJ whole genome shotgun (WGS) entry which is preliminary data.</text>
</comment>
<dbReference type="SUPFAM" id="SSF53335">
    <property type="entry name" value="S-adenosyl-L-methionine-dependent methyltransferases"/>
    <property type="match status" value="1"/>
</dbReference>
<dbReference type="Proteomes" id="UP000034739">
    <property type="component" value="Unassembled WGS sequence"/>
</dbReference>
<dbReference type="CDD" id="cd02440">
    <property type="entry name" value="AdoMet_MTases"/>
    <property type="match status" value="1"/>
</dbReference>
<proteinExistence type="predicted"/>
<dbReference type="AlphaFoldDB" id="A0A0G1WAD9"/>
<dbReference type="InterPro" id="IPR029063">
    <property type="entry name" value="SAM-dependent_MTases_sf"/>
</dbReference>
<protein>
    <submittedName>
        <fullName evidence="1">Nodulation protein NoeA-related protein</fullName>
    </submittedName>
</protein>
<dbReference type="EMBL" id="LCOY01000031">
    <property type="protein sequence ID" value="KKU87298.1"/>
    <property type="molecule type" value="Genomic_DNA"/>
</dbReference>
<evidence type="ECO:0000313" key="1">
    <source>
        <dbReference type="EMBL" id="KKU87298.1"/>
    </source>
</evidence>
<dbReference type="Gene3D" id="3.40.50.150">
    <property type="entry name" value="Vaccinia Virus protein VP39"/>
    <property type="match status" value="1"/>
</dbReference>
<accession>A0A0G1WAD9</accession>
<sequence>MNPLSNTSFKDPSGQVFMKHGVIYRGIQPVYRKEYLHLMNSGLYTALTEQQLLIPHQKIHRKNQKDYFLVVKPTQIPFISYPYEWCFGQFKDAALATLKVQKISLMHDMILRDASAYNVQFFAGKPILIDTLSFKIYEDGQPWPAYRQFCMHFLAPLLLMKYKSRQFSKLLRIFLDGVPLNIASALLPIHTWFHPAIVLHLHLHAKSQQYFADKAVTTKSLRMEKHALIKLIENLEAFICRLSLKLDTNPHTWLTYYEKMTYTKRAFAFKKAHVRSFLQSHRPTTVWDVGANTGTFSYMAAAYSRQTVSFDMDPDAIEQNYRYGKTHRITNCLPLLLDLTNPSPSIGFNHQERMSLVERGPVDMVLALALIHHLAIANNIPLVNLASFFSQLCRHLVIEFIPKEDPNVQQLLANRTDIFDRYTPEDFEATFVRYFFIKQKTPIIDSKRILYLMENKRRLL</sequence>
<evidence type="ECO:0000313" key="2">
    <source>
        <dbReference type="Proteomes" id="UP000034739"/>
    </source>
</evidence>
<reference evidence="1 2" key="1">
    <citation type="journal article" date="2015" name="Nature">
        <title>rRNA introns, odd ribosomes, and small enigmatic genomes across a large radiation of phyla.</title>
        <authorList>
            <person name="Brown C.T."/>
            <person name="Hug L.A."/>
            <person name="Thomas B.C."/>
            <person name="Sharon I."/>
            <person name="Castelle C.J."/>
            <person name="Singh A."/>
            <person name="Wilkins M.J."/>
            <person name="Williams K.H."/>
            <person name="Banfield J.F."/>
        </authorList>
    </citation>
    <scope>NUCLEOTIDE SEQUENCE [LARGE SCALE GENOMIC DNA]</scope>
</reference>
<gene>
    <name evidence="1" type="ORF">UY16_C0031G0002</name>
</gene>
<name>A0A0G1WAD9_9BACT</name>